<dbReference type="Gene3D" id="3.90.950.10">
    <property type="match status" value="1"/>
</dbReference>
<feature type="non-terminal residue" evidence="3">
    <location>
        <position position="109"/>
    </location>
</feature>
<accession>X1CPA9</accession>
<name>X1CPA9_9ZZZZ</name>
<proteinExistence type="inferred from homology"/>
<dbReference type="InterPro" id="IPR029001">
    <property type="entry name" value="ITPase-like_fam"/>
</dbReference>
<evidence type="ECO:0008006" key="4">
    <source>
        <dbReference type="Google" id="ProtNLM"/>
    </source>
</evidence>
<dbReference type="PANTHER" id="PTHR11067">
    <property type="entry name" value="INOSINE TRIPHOSPHATE PYROPHOSPHATASE/HAM1 PROTEIN"/>
    <property type="match status" value="1"/>
</dbReference>
<sequence>MEKEKETIYFITGNNSKFNEIQKLFQKEDLSYELKQNTINTTEIQASSIKEVAIFKLNSVRGKMNCSFFIEDAGFFVDTPLNGFPGVYSKYVLNTIGNKGILNLIKDFS</sequence>
<dbReference type="InterPro" id="IPR002637">
    <property type="entry name" value="RdgB/HAM1"/>
</dbReference>
<keyword evidence="2" id="KW-0378">Hydrolase</keyword>
<dbReference type="Pfam" id="PF01725">
    <property type="entry name" value="Ham1p_like"/>
    <property type="match status" value="1"/>
</dbReference>
<comment type="similarity">
    <text evidence="1">Belongs to the HAM1 NTPase family.</text>
</comment>
<organism evidence="3">
    <name type="scientific">marine sediment metagenome</name>
    <dbReference type="NCBI Taxonomy" id="412755"/>
    <lineage>
        <taxon>unclassified sequences</taxon>
        <taxon>metagenomes</taxon>
        <taxon>ecological metagenomes</taxon>
    </lineage>
</organism>
<reference evidence="3" key="1">
    <citation type="journal article" date="2014" name="Front. Microbiol.">
        <title>High frequency of phylogenetically diverse reductive dehalogenase-homologous genes in deep subseafloor sedimentary metagenomes.</title>
        <authorList>
            <person name="Kawai M."/>
            <person name="Futagami T."/>
            <person name="Toyoda A."/>
            <person name="Takaki Y."/>
            <person name="Nishi S."/>
            <person name="Hori S."/>
            <person name="Arai W."/>
            <person name="Tsubouchi T."/>
            <person name="Morono Y."/>
            <person name="Uchiyama I."/>
            <person name="Ito T."/>
            <person name="Fujiyama A."/>
            <person name="Inagaki F."/>
            <person name="Takami H."/>
        </authorList>
    </citation>
    <scope>NUCLEOTIDE SEQUENCE</scope>
    <source>
        <strain evidence="3">Expedition CK06-06</strain>
    </source>
</reference>
<evidence type="ECO:0000256" key="2">
    <source>
        <dbReference type="ARBA" id="ARBA00022801"/>
    </source>
</evidence>
<evidence type="ECO:0000256" key="1">
    <source>
        <dbReference type="ARBA" id="ARBA00008023"/>
    </source>
</evidence>
<dbReference type="GO" id="GO:0005737">
    <property type="term" value="C:cytoplasm"/>
    <property type="evidence" value="ECO:0007669"/>
    <property type="project" value="TreeGrafter"/>
</dbReference>
<comment type="caution">
    <text evidence="3">The sequence shown here is derived from an EMBL/GenBank/DDBJ whole genome shotgun (WGS) entry which is preliminary data.</text>
</comment>
<protein>
    <recommendedName>
        <fullName evidence="4">Non-canonical purine NTP pyrophosphatase</fullName>
    </recommendedName>
</protein>
<dbReference type="AlphaFoldDB" id="X1CPA9"/>
<evidence type="ECO:0000313" key="3">
    <source>
        <dbReference type="EMBL" id="GAG86076.1"/>
    </source>
</evidence>
<dbReference type="EMBL" id="BART01018114">
    <property type="protein sequence ID" value="GAG86076.1"/>
    <property type="molecule type" value="Genomic_DNA"/>
</dbReference>
<dbReference type="PANTHER" id="PTHR11067:SF9">
    <property type="entry name" value="INOSINE TRIPHOSPHATE PYROPHOSPHATASE"/>
    <property type="match status" value="1"/>
</dbReference>
<gene>
    <name evidence="3" type="ORF">S01H4_34250</name>
</gene>
<dbReference type="SUPFAM" id="SSF52972">
    <property type="entry name" value="ITPase-like"/>
    <property type="match status" value="1"/>
</dbReference>
<dbReference type="GO" id="GO:0047429">
    <property type="term" value="F:nucleoside triphosphate diphosphatase activity"/>
    <property type="evidence" value="ECO:0007669"/>
    <property type="project" value="InterPro"/>
</dbReference>
<dbReference type="GO" id="GO:0009143">
    <property type="term" value="P:nucleoside triphosphate catabolic process"/>
    <property type="evidence" value="ECO:0007669"/>
    <property type="project" value="InterPro"/>
</dbReference>